<dbReference type="RefSeq" id="XP_024664257.1">
    <property type="nucleotide sequence ID" value="XM_024808489.1"/>
</dbReference>
<dbReference type="STRING" id="45607.A0A2T0FH35"/>
<feature type="region of interest" description="Disordered" evidence="1">
    <location>
        <begin position="140"/>
        <end position="187"/>
    </location>
</feature>
<evidence type="ECO:0000259" key="2">
    <source>
        <dbReference type="PROSITE" id="PS50021"/>
    </source>
</evidence>
<dbReference type="GeneID" id="36515680"/>
<dbReference type="Gene3D" id="1.10.418.10">
    <property type="entry name" value="Calponin-like domain"/>
    <property type="match status" value="1"/>
</dbReference>
<proteinExistence type="predicted"/>
<keyword evidence="4" id="KW-1185">Reference proteome</keyword>
<dbReference type="AlphaFoldDB" id="A0A2T0FH35"/>
<dbReference type="SUPFAM" id="SSF47576">
    <property type="entry name" value="Calponin-homology domain, CH-domain"/>
    <property type="match status" value="1"/>
</dbReference>
<dbReference type="PANTHER" id="PTHR47385">
    <property type="entry name" value="CALPONIN"/>
    <property type="match status" value="1"/>
</dbReference>
<dbReference type="PRINTS" id="PR00888">
    <property type="entry name" value="SM22CALPONIN"/>
</dbReference>
<evidence type="ECO:0000313" key="3">
    <source>
        <dbReference type="EMBL" id="PRT54312.1"/>
    </source>
</evidence>
<feature type="compositionally biased region" description="Basic and acidic residues" evidence="1">
    <location>
        <begin position="158"/>
        <end position="168"/>
    </location>
</feature>
<reference evidence="3 4" key="1">
    <citation type="submission" date="2017-04" db="EMBL/GenBank/DDBJ databases">
        <title>Genome sequencing of [Candida] sorbophila.</title>
        <authorList>
            <person name="Ahn J.O."/>
        </authorList>
    </citation>
    <scope>NUCLEOTIDE SEQUENCE [LARGE SCALE GENOMIC DNA]</scope>
    <source>
        <strain evidence="3 4">DS02</strain>
    </source>
</reference>
<evidence type="ECO:0000313" key="4">
    <source>
        <dbReference type="Proteomes" id="UP000238350"/>
    </source>
</evidence>
<dbReference type="SMART" id="SM00033">
    <property type="entry name" value="CH"/>
    <property type="match status" value="1"/>
</dbReference>
<dbReference type="CDD" id="cd00014">
    <property type="entry name" value="CH_SF"/>
    <property type="match status" value="1"/>
</dbReference>
<organism evidence="3 4">
    <name type="scientific">Wickerhamiella sorbophila</name>
    <dbReference type="NCBI Taxonomy" id="45607"/>
    <lineage>
        <taxon>Eukaryota</taxon>
        <taxon>Fungi</taxon>
        <taxon>Dikarya</taxon>
        <taxon>Ascomycota</taxon>
        <taxon>Saccharomycotina</taxon>
        <taxon>Dipodascomycetes</taxon>
        <taxon>Dipodascales</taxon>
        <taxon>Trichomonascaceae</taxon>
        <taxon>Wickerhamiella</taxon>
    </lineage>
</organism>
<dbReference type="OrthoDB" id="21595at2759"/>
<dbReference type="EMBL" id="NDIQ01000021">
    <property type="protein sequence ID" value="PRT54312.1"/>
    <property type="molecule type" value="Genomic_DNA"/>
</dbReference>
<gene>
    <name evidence="3" type="ORF">B9G98_01932</name>
</gene>
<dbReference type="InterPro" id="IPR001715">
    <property type="entry name" value="CH_dom"/>
</dbReference>
<sequence>MSEECEWVQLITEIEVRDVEELRSGVVLCALIERLQPGSVPGSVIRHASQKPQLPPFTQRENIAMFLSAAAKYGVPDHELFETEDLYDARDLLVVARALRSLSRLAHKKNPEIPPIGPRLAEKHVPPNFSSERYAGWSEQQYGPMKSMIDGAQKLRKSMKERESKETPAGRPKVPPKPANLKSSRIN</sequence>
<dbReference type="InterPro" id="IPR050606">
    <property type="entry name" value="Calponin-like"/>
</dbReference>
<dbReference type="PROSITE" id="PS50021">
    <property type="entry name" value="CH"/>
    <property type="match status" value="1"/>
</dbReference>
<evidence type="ECO:0000256" key="1">
    <source>
        <dbReference type="SAM" id="MobiDB-lite"/>
    </source>
</evidence>
<name>A0A2T0FH35_9ASCO</name>
<accession>A0A2T0FH35</accession>
<dbReference type="GO" id="GO:0007015">
    <property type="term" value="P:actin filament organization"/>
    <property type="evidence" value="ECO:0007669"/>
    <property type="project" value="TreeGrafter"/>
</dbReference>
<dbReference type="PANTHER" id="PTHR47385:SF14">
    <property type="entry name" value="TRANSGELIN"/>
    <property type="match status" value="1"/>
</dbReference>
<feature type="domain" description="Calponin-homology (CH)" evidence="2">
    <location>
        <begin position="1"/>
        <end position="106"/>
    </location>
</feature>
<dbReference type="Pfam" id="PF00307">
    <property type="entry name" value="CH"/>
    <property type="match status" value="1"/>
</dbReference>
<protein>
    <submittedName>
        <fullName evidence="3">Transgelin</fullName>
    </submittedName>
</protein>
<dbReference type="GO" id="GO:0015629">
    <property type="term" value="C:actin cytoskeleton"/>
    <property type="evidence" value="ECO:0007669"/>
    <property type="project" value="TreeGrafter"/>
</dbReference>
<comment type="caution">
    <text evidence="3">The sequence shown here is derived from an EMBL/GenBank/DDBJ whole genome shotgun (WGS) entry which is preliminary data.</text>
</comment>
<dbReference type="Proteomes" id="UP000238350">
    <property type="component" value="Unassembled WGS sequence"/>
</dbReference>
<dbReference type="InterPro" id="IPR036872">
    <property type="entry name" value="CH_dom_sf"/>
</dbReference>
<dbReference type="InterPro" id="IPR003096">
    <property type="entry name" value="SM22_calponin"/>
</dbReference>
<dbReference type="GO" id="GO:0051015">
    <property type="term" value="F:actin filament binding"/>
    <property type="evidence" value="ECO:0007669"/>
    <property type="project" value="TreeGrafter"/>
</dbReference>